<feature type="compositionally biased region" description="Basic and acidic residues" evidence="1">
    <location>
        <begin position="46"/>
        <end position="67"/>
    </location>
</feature>
<dbReference type="EMBL" id="SUMC01000071">
    <property type="protein sequence ID" value="TKA01659.1"/>
    <property type="molecule type" value="Genomic_DNA"/>
</dbReference>
<gene>
    <name evidence="2" type="ORF">FCI23_40330</name>
</gene>
<sequence length="105" mass="10768">MTITASTVLSSRLPGVAGREVPDDAGDGEGEEHGADQPGTGAGLLFEERCDGGVGGELRRDGEEGDRQADAGVAALYECVQGTEGCDLLDPDTRQQAEGCDDEEG</sequence>
<proteinExistence type="predicted"/>
<evidence type="ECO:0000313" key="2">
    <source>
        <dbReference type="EMBL" id="TKA01659.1"/>
    </source>
</evidence>
<organism evidence="2 3">
    <name type="scientific">Actinacidiphila oryziradicis</name>
    <dbReference type="NCBI Taxonomy" id="2571141"/>
    <lineage>
        <taxon>Bacteria</taxon>
        <taxon>Bacillati</taxon>
        <taxon>Actinomycetota</taxon>
        <taxon>Actinomycetes</taxon>
        <taxon>Kitasatosporales</taxon>
        <taxon>Streptomycetaceae</taxon>
        <taxon>Actinacidiphila</taxon>
    </lineage>
</organism>
<reference evidence="2 3" key="1">
    <citation type="submission" date="2019-04" db="EMBL/GenBank/DDBJ databases">
        <title>Streptomyces oryziradicis sp. nov., a novel actinomycete isolated from rhizosphere soil of rice (Oryza sativa L.).</title>
        <authorList>
            <person name="Li C."/>
        </authorList>
    </citation>
    <scope>NUCLEOTIDE SEQUENCE [LARGE SCALE GENOMIC DNA]</scope>
    <source>
        <strain evidence="2 3">NEAU-C40</strain>
    </source>
</reference>
<keyword evidence="3" id="KW-1185">Reference proteome</keyword>
<evidence type="ECO:0000256" key="1">
    <source>
        <dbReference type="SAM" id="MobiDB-lite"/>
    </source>
</evidence>
<feature type="region of interest" description="Disordered" evidence="1">
    <location>
        <begin position="85"/>
        <end position="105"/>
    </location>
</feature>
<dbReference type="Proteomes" id="UP000305778">
    <property type="component" value="Unassembled WGS sequence"/>
</dbReference>
<feature type="compositionally biased region" description="Polar residues" evidence="1">
    <location>
        <begin position="1"/>
        <end position="10"/>
    </location>
</feature>
<evidence type="ECO:0000313" key="3">
    <source>
        <dbReference type="Proteomes" id="UP000305778"/>
    </source>
</evidence>
<name>A0A4V5N0G1_9ACTN</name>
<protein>
    <submittedName>
        <fullName evidence="2">Uncharacterized protein</fullName>
    </submittedName>
</protein>
<dbReference type="AlphaFoldDB" id="A0A4V5N0G1"/>
<dbReference type="RefSeq" id="WP_136729104.1">
    <property type="nucleotide sequence ID" value="NZ_SUMC01000071.1"/>
</dbReference>
<comment type="caution">
    <text evidence="2">The sequence shown here is derived from an EMBL/GenBank/DDBJ whole genome shotgun (WGS) entry which is preliminary data.</text>
</comment>
<feature type="region of interest" description="Disordered" evidence="1">
    <location>
        <begin position="1"/>
        <end position="67"/>
    </location>
</feature>
<accession>A0A4V5N0G1</accession>